<reference evidence="2 3" key="1">
    <citation type="journal article" date="2023" name="Genes (Basel)">
        <title>Chromosome-Level Genome Assembly and Circadian Gene Repertoire of the Patagonia Blennie Eleginops maclovinus-The Closest Ancestral Proxy of Antarctic Cryonotothenioids.</title>
        <authorList>
            <person name="Cheng C.C."/>
            <person name="Rivera-Colon A.G."/>
            <person name="Minhas B.F."/>
            <person name="Wilson L."/>
            <person name="Rayamajhi N."/>
            <person name="Vargas-Chacoff L."/>
            <person name="Catchen J.M."/>
        </authorList>
    </citation>
    <scope>NUCLEOTIDE SEQUENCE [LARGE SCALE GENOMIC DNA]</scope>
    <source>
        <strain evidence="2">JMC-PN-2008</strain>
    </source>
</reference>
<dbReference type="Proteomes" id="UP001346869">
    <property type="component" value="Unassembled WGS sequence"/>
</dbReference>
<dbReference type="EMBL" id="JAUZQC010000014">
    <property type="protein sequence ID" value="KAK5860045.1"/>
    <property type="molecule type" value="Genomic_DNA"/>
</dbReference>
<protein>
    <submittedName>
        <fullName evidence="2">Uncharacterized protein</fullName>
    </submittedName>
</protein>
<organism evidence="2 3">
    <name type="scientific">Eleginops maclovinus</name>
    <name type="common">Patagonian blennie</name>
    <name type="synonym">Eleginus maclovinus</name>
    <dbReference type="NCBI Taxonomy" id="56733"/>
    <lineage>
        <taxon>Eukaryota</taxon>
        <taxon>Metazoa</taxon>
        <taxon>Chordata</taxon>
        <taxon>Craniata</taxon>
        <taxon>Vertebrata</taxon>
        <taxon>Euteleostomi</taxon>
        <taxon>Actinopterygii</taxon>
        <taxon>Neopterygii</taxon>
        <taxon>Teleostei</taxon>
        <taxon>Neoteleostei</taxon>
        <taxon>Acanthomorphata</taxon>
        <taxon>Eupercaria</taxon>
        <taxon>Perciformes</taxon>
        <taxon>Notothenioidei</taxon>
        <taxon>Eleginopidae</taxon>
        <taxon>Eleginops</taxon>
    </lineage>
</organism>
<evidence type="ECO:0000256" key="1">
    <source>
        <dbReference type="SAM" id="MobiDB-lite"/>
    </source>
</evidence>
<keyword evidence="3" id="KW-1185">Reference proteome</keyword>
<reference evidence="2 3" key="2">
    <citation type="journal article" date="2023" name="Mol. Biol. Evol.">
        <title>Genomics of Secondarily Temperate Adaptation in the Only Non-Antarctic Icefish.</title>
        <authorList>
            <person name="Rivera-Colon A.G."/>
            <person name="Rayamajhi N."/>
            <person name="Minhas B.F."/>
            <person name="Madrigal G."/>
            <person name="Bilyk K.T."/>
            <person name="Yoon V."/>
            <person name="Hune M."/>
            <person name="Gregory S."/>
            <person name="Cheng C.H.C."/>
            <person name="Catchen J.M."/>
        </authorList>
    </citation>
    <scope>NUCLEOTIDE SEQUENCE [LARGE SCALE GENOMIC DNA]</scope>
    <source>
        <strain evidence="2">JMC-PN-2008</strain>
    </source>
</reference>
<feature type="region of interest" description="Disordered" evidence="1">
    <location>
        <begin position="1"/>
        <end position="35"/>
    </location>
</feature>
<name>A0AAN7XDF3_ELEMC</name>
<dbReference type="AlphaFoldDB" id="A0AAN7XDF3"/>
<proteinExistence type="predicted"/>
<evidence type="ECO:0000313" key="2">
    <source>
        <dbReference type="EMBL" id="KAK5860045.1"/>
    </source>
</evidence>
<accession>A0AAN7XDF3</accession>
<evidence type="ECO:0000313" key="3">
    <source>
        <dbReference type="Proteomes" id="UP001346869"/>
    </source>
</evidence>
<sequence>MPVQHSRGPPGEQTHTGGYEAVPQSPSPPLPSPARFASSCPTVSLPLCPASLPYDLAADKTRGPAVPSAWCQPFVLCHRWDS</sequence>
<gene>
    <name evidence="2" type="ORF">PBY51_021551</name>
</gene>
<comment type="caution">
    <text evidence="2">The sequence shown here is derived from an EMBL/GenBank/DDBJ whole genome shotgun (WGS) entry which is preliminary data.</text>
</comment>